<dbReference type="Proteomes" id="UP000001646">
    <property type="component" value="Chromosome 1"/>
</dbReference>
<keyword evidence="9" id="KW-1015">Disulfide bond</keyword>
<evidence type="ECO:0000259" key="15">
    <source>
        <dbReference type="PROSITE" id="PS51864"/>
    </source>
</evidence>
<comment type="caution">
    <text evidence="11">Lacks conserved residue(s) required for the propagation of feature annotation.</text>
</comment>
<feature type="chain" id="PRO_5033104184" description="Metalloendopeptidase" evidence="13">
    <location>
        <begin position="22"/>
        <end position="475"/>
    </location>
</feature>
<keyword evidence="4 13" id="KW-0732">Signal</keyword>
<accession>G1KQ29</accession>
<keyword evidence="6 12" id="KW-0378">Hydrolase</keyword>
<dbReference type="FunFam" id="3.40.390.10:FF:000040">
    <property type="entry name" value="Metalloendopeptidase"/>
    <property type="match status" value="1"/>
</dbReference>
<sequence length="475" mass="53595">MNLLSLSTTLLLVLFQRHTVGKPLQGTQASNDTGESDLHQDDIVYRRRIQRSAMSCSGRCYWPKAPDGLVNIPVSISTEFSIEERLVILEAMQEFVTLTCIRFINYTSEYDYINIIPGNTCWSYFGKIGGRQHLGLAKHGCVYKGLIQHELNHALGFLHEHARSDRDEYVKINLEYVIAVNSTNLYLPYDYNSVMHYGAYDFSNTVGKPTIVPIPNKSVPIGQRVGLSNLDVKKINKLYGCNSCSTVLHSSSGILSSDNYPHPYPKNVTCLWLIRTAQEKVYLNFRDFDIQPSSNCTCDYVRIYDGNNRNAHVLIDRFCGIGQLPAVMASGNTILLEFVSDGDTTSTGFTAFYTHVKCGGTFTDASGAITSPEYPRRYPPNQACLWIISAPAGRRVRIFLTAAFFELEHIFGCRYDRLVLRDGGQRHSPLVGTFCGKMKIQSFISTGSFLRIEFYSDNMFEFSGFRLQYSIRTID</sequence>
<dbReference type="InterPro" id="IPR017370">
    <property type="entry name" value="Hatching_enzyme_Uvs2-like"/>
</dbReference>
<evidence type="ECO:0000256" key="11">
    <source>
        <dbReference type="PROSITE-ProRule" id="PRU00059"/>
    </source>
</evidence>
<evidence type="ECO:0000256" key="6">
    <source>
        <dbReference type="ARBA" id="ARBA00022801"/>
    </source>
</evidence>
<feature type="binding site" evidence="12">
    <location>
        <position position="153"/>
    </location>
    <ligand>
        <name>Zn(2+)</name>
        <dbReference type="ChEBI" id="CHEBI:29105"/>
        <note>catalytic</note>
    </ligand>
</feature>
<evidence type="ECO:0000256" key="7">
    <source>
        <dbReference type="ARBA" id="ARBA00022833"/>
    </source>
</evidence>
<dbReference type="PROSITE" id="PS51864">
    <property type="entry name" value="ASTACIN"/>
    <property type="match status" value="1"/>
</dbReference>
<feature type="binding site" evidence="12">
    <location>
        <position position="149"/>
    </location>
    <ligand>
        <name>Zn(2+)</name>
        <dbReference type="ChEBI" id="CHEBI:29105"/>
        <note>catalytic</note>
    </ligand>
</feature>
<evidence type="ECO:0000256" key="10">
    <source>
        <dbReference type="ARBA" id="ARBA00037865"/>
    </source>
</evidence>
<dbReference type="Pfam" id="PF01400">
    <property type="entry name" value="Astacin"/>
    <property type="match status" value="1"/>
</dbReference>
<dbReference type="PROSITE" id="PS01180">
    <property type="entry name" value="CUB"/>
    <property type="match status" value="2"/>
</dbReference>
<evidence type="ECO:0000256" key="9">
    <source>
        <dbReference type="ARBA" id="ARBA00023157"/>
    </source>
</evidence>
<dbReference type="Bgee" id="ENSACAG00000014622">
    <property type="expression patterns" value="Expressed in skeletal muscle tissue and 2 other cell types or tissues"/>
</dbReference>
<dbReference type="InterPro" id="IPR006026">
    <property type="entry name" value="Peptidase_Metallo"/>
</dbReference>
<reference evidence="16 17" key="1">
    <citation type="submission" date="2009-12" db="EMBL/GenBank/DDBJ databases">
        <title>The Genome Sequence of Anolis carolinensis (Green Anole Lizard).</title>
        <authorList>
            <consortium name="The Genome Sequencing Platform"/>
            <person name="Di Palma F."/>
            <person name="Alfoldi J."/>
            <person name="Heiman D."/>
            <person name="Young S."/>
            <person name="Grabherr M."/>
            <person name="Johnson J."/>
            <person name="Lander E.S."/>
            <person name="Lindblad-Toh K."/>
        </authorList>
    </citation>
    <scope>NUCLEOTIDE SEQUENCE [LARGE SCALE GENOMIC DNA]</scope>
    <source>
        <strain evidence="16 17">JBL SC #1</strain>
    </source>
</reference>
<evidence type="ECO:0000313" key="17">
    <source>
        <dbReference type="Proteomes" id="UP000001646"/>
    </source>
</evidence>
<evidence type="ECO:0000256" key="1">
    <source>
        <dbReference type="ARBA" id="ARBA00022490"/>
    </source>
</evidence>
<evidence type="ECO:0000259" key="14">
    <source>
        <dbReference type="PROSITE" id="PS01180"/>
    </source>
</evidence>
<dbReference type="InParanoid" id="G1KQ29"/>
<dbReference type="PRINTS" id="PR00480">
    <property type="entry name" value="ASTACIN"/>
</dbReference>
<dbReference type="SUPFAM" id="SSF55486">
    <property type="entry name" value="Metalloproteases ('zincins'), catalytic domain"/>
    <property type="match status" value="1"/>
</dbReference>
<evidence type="ECO:0000256" key="4">
    <source>
        <dbReference type="ARBA" id="ARBA00022729"/>
    </source>
</evidence>
<feature type="active site" evidence="12">
    <location>
        <position position="150"/>
    </location>
</feature>
<feature type="domain" description="Peptidase M12A" evidence="15">
    <location>
        <begin position="52"/>
        <end position="242"/>
    </location>
</feature>
<keyword evidence="8 12" id="KW-0482">Metalloprotease</keyword>
<evidence type="ECO:0000256" key="2">
    <source>
        <dbReference type="ARBA" id="ARBA00022670"/>
    </source>
</evidence>
<dbReference type="Gene3D" id="2.60.120.290">
    <property type="entry name" value="Spermadhesin, CUB domain"/>
    <property type="match status" value="2"/>
</dbReference>
<dbReference type="Pfam" id="PF00431">
    <property type="entry name" value="CUB"/>
    <property type="match status" value="2"/>
</dbReference>
<dbReference type="GO" id="GO:0006508">
    <property type="term" value="P:proteolysis"/>
    <property type="evidence" value="ECO:0007669"/>
    <property type="project" value="UniProtKB-KW"/>
</dbReference>
<dbReference type="Ensembl" id="ENSACAT00000014633.4">
    <property type="protein sequence ID" value="ENSACAP00000014340.4"/>
    <property type="gene ID" value="ENSACAG00000014622.4"/>
</dbReference>
<dbReference type="SMART" id="SM00235">
    <property type="entry name" value="ZnMc"/>
    <property type="match status" value="1"/>
</dbReference>
<dbReference type="eggNOG" id="KOG3714">
    <property type="taxonomic scope" value="Eukaryota"/>
</dbReference>
<dbReference type="PANTHER" id="PTHR10127">
    <property type="entry name" value="DISCOIDIN, CUB, EGF, LAMININ , AND ZINC METALLOPROTEASE DOMAIN CONTAINING"/>
    <property type="match status" value="1"/>
</dbReference>
<dbReference type="InterPro" id="IPR000859">
    <property type="entry name" value="CUB_dom"/>
</dbReference>
<dbReference type="FunFam" id="2.60.120.290:FF:000005">
    <property type="entry name" value="Procollagen C-endopeptidase enhancer 1"/>
    <property type="match status" value="1"/>
</dbReference>
<dbReference type="CDD" id="cd00041">
    <property type="entry name" value="CUB"/>
    <property type="match status" value="2"/>
</dbReference>
<evidence type="ECO:0000256" key="3">
    <source>
        <dbReference type="ARBA" id="ARBA00022723"/>
    </source>
</evidence>
<reference evidence="16" key="2">
    <citation type="submission" date="2025-08" db="UniProtKB">
        <authorList>
            <consortium name="Ensembl"/>
        </authorList>
    </citation>
    <scope>IDENTIFICATION</scope>
</reference>
<keyword evidence="7 12" id="KW-0862">Zinc</keyword>
<feature type="domain" description="CUB" evidence="14">
    <location>
        <begin position="358"/>
        <end position="472"/>
    </location>
</feature>
<dbReference type="InterPro" id="IPR001506">
    <property type="entry name" value="Peptidase_M12A"/>
</dbReference>
<evidence type="ECO:0000256" key="13">
    <source>
        <dbReference type="RuleBase" id="RU361183"/>
    </source>
</evidence>
<dbReference type="GO" id="GO:0004222">
    <property type="term" value="F:metalloendopeptidase activity"/>
    <property type="evidence" value="ECO:0000318"/>
    <property type="project" value="GO_Central"/>
</dbReference>
<evidence type="ECO:0000256" key="5">
    <source>
        <dbReference type="ARBA" id="ARBA00022737"/>
    </source>
</evidence>
<dbReference type="SUPFAM" id="SSF49854">
    <property type="entry name" value="Spermadhesin, CUB domain"/>
    <property type="match status" value="2"/>
</dbReference>
<evidence type="ECO:0000256" key="8">
    <source>
        <dbReference type="ARBA" id="ARBA00023049"/>
    </source>
</evidence>
<protein>
    <recommendedName>
        <fullName evidence="13">Metalloendopeptidase</fullName>
        <ecNumber evidence="13">3.4.24.-</ecNumber>
    </recommendedName>
</protein>
<proteinExistence type="predicted"/>
<keyword evidence="1" id="KW-0963">Cytoplasm</keyword>
<dbReference type="PIRSF" id="PIRSF038057">
    <property type="entry name" value="Hatching_enzyme_Uvs2"/>
    <property type="match status" value="1"/>
</dbReference>
<organism evidence="16 17">
    <name type="scientific">Anolis carolinensis</name>
    <name type="common">Green anole</name>
    <name type="synonym">American chameleon</name>
    <dbReference type="NCBI Taxonomy" id="28377"/>
    <lineage>
        <taxon>Eukaryota</taxon>
        <taxon>Metazoa</taxon>
        <taxon>Chordata</taxon>
        <taxon>Craniata</taxon>
        <taxon>Vertebrata</taxon>
        <taxon>Euteleostomi</taxon>
        <taxon>Lepidosauria</taxon>
        <taxon>Squamata</taxon>
        <taxon>Bifurcata</taxon>
        <taxon>Unidentata</taxon>
        <taxon>Episquamata</taxon>
        <taxon>Toxicofera</taxon>
        <taxon>Iguania</taxon>
        <taxon>Dactyloidae</taxon>
        <taxon>Anolis</taxon>
    </lineage>
</organism>
<comment type="cofactor">
    <cofactor evidence="12 13">
        <name>Zn(2+)</name>
        <dbReference type="ChEBI" id="CHEBI:29105"/>
    </cofactor>
    <text evidence="12 13">Binds 1 zinc ion per subunit.</text>
</comment>
<dbReference type="MEROPS" id="M12.324"/>
<dbReference type="GO" id="GO:0008270">
    <property type="term" value="F:zinc ion binding"/>
    <property type="evidence" value="ECO:0007669"/>
    <property type="project" value="UniProtKB-UniRule"/>
</dbReference>
<feature type="domain" description="CUB" evidence="14">
    <location>
        <begin position="244"/>
        <end position="356"/>
    </location>
</feature>
<name>G1KQ29_ANOCA</name>
<dbReference type="EC" id="3.4.24.-" evidence="13"/>
<dbReference type="AlphaFoldDB" id="G1KQ29"/>
<dbReference type="STRING" id="28377.ENSACAP00000014340"/>
<dbReference type="GO" id="GO:0060473">
    <property type="term" value="C:cortical granule"/>
    <property type="evidence" value="ECO:0007669"/>
    <property type="project" value="UniProtKB-SubCell"/>
</dbReference>
<dbReference type="PANTHER" id="PTHR10127:SF899">
    <property type="entry name" value="ASTACIN-LIKE METALLOENDOPEPTIDASE-RELATED"/>
    <property type="match status" value="1"/>
</dbReference>
<dbReference type="Gene3D" id="3.40.390.10">
    <property type="entry name" value="Collagenase (Catalytic Domain)"/>
    <property type="match status" value="1"/>
</dbReference>
<keyword evidence="2 12" id="KW-0645">Protease</keyword>
<comment type="subcellular location">
    <subcellularLocation>
        <location evidence="10">Cytoplasmic vesicle</location>
        <location evidence="10">Secretory vesicle</location>
        <location evidence="10">Cortical granule</location>
    </subcellularLocation>
</comment>
<dbReference type="HOGENOM" id="CLU_005140_1_0_1"/>
<reference evidence="16" key="3">
    <citation type="submission" date="2025-09" db="UniProtKB">
        <authorList>
            <consortium name="Ensembl"/>
        </authorList>
    </citation>
    <scope>IDENTIFICATION</scope>
</reference>
<dbReference type="InterPro" id="IPR024079">
    <property type="entry name" value="MetalloPept_cat_dom_sf"/>
</dbReference>
<dbReference type="GeneTree" id="ENSGT00940000161051"/>
<keyword evidence="5" id="KW-0677">Repeat</keyword>
<feature type="signal peptide" evidence="13">
    <location>
        <begin position="1"/>
        <end position="21"/>
    </location>
</feature>
<evidence type="ECO:0000313" key="16">
    <source>
        <dbReference type="Ensembl" id="ENSACAP00000014340.4"/>
    </source>
</evidence>
<dbReference type="GO" id="GO:0005615">
    <property type="term" value="C:extracellular space"/>
    <property type="evidence" value="ECO:0000318"/>
    <property type="project" value="GO_Central"/>
</dbReference>
<dbReference type="SMART" id="SM00042">
    <property type="entry name" value="CUB"/>
    <property type="match status" value="2"/>
</dbReference>
<keyword evidence="17" id="KW-1185">Reference proteome</keyword>
<dbReference type="FunFam" id="2.60.120.290:FF:000013">
    <property type="entry name" value="Membrane frizzled-related protein"/>
    <property type="match status" value="1"/>
</dbReference>
<keyword evidence="3 12" id="KW-0479">Metal-binding</keyword>
<dbReference type="InterPro" id="IPR035914">
    <property type="entry name" value="Sperma_CUB_dom_sf"/>
</dbReference>
<evidence type="ECO:0000256" key="12">
    <source>
        <dbReference type="PROSITE-ProRule" id="PRU01211"/>
    </source>
</evidence>
<feature type="binding site" evidence="12">
    <location>
        <position position="159"/>
    </location>
    <ligand>
        <name>Zn(2+)</name>
        <dbReference type="ChEBI" id="CHEBI:29105"/>
        <note>catalytic</note>
    </ligand>
</feature>